<evidence type="ECO:0000313" key="9">
    <source>
        <dbReference type="Proteomes" id="UP000009223"/>
    </source>
</evidence>
<reference evidence="8 9" key="2">
    <citation type="journal article" date="2011" name="ISME J.">
        <title>RNA-seq reveals cooperative metabolic interactions between two termite-gut spirochete species in co-culture.</title>
        <authorList>
            <person name="Rosenthal A.Z."/>
            <person name="Matson E.G."/>
            <person name="Eldar A."/>
            <person name="Leadbetter J.R."/>
        </authorList>
    </citation>
    <scope>NUCLEOTIDE SEQUENCE [LARGE SCALE GENOMIC DNA]</scope>
    <source>
        <strain evidence="9">ATCC BAA-887 / DSM 12427 / ZAS-2</strain>
    </source>
</reference>
<dbReference type="Proteomes" id="UP000009223">
    <property type="component" value="Chromosome"/>
</dbReference>
<dbReference type="eggNOG" id="COG3328">
    <property type="taxonomic scope" value="Bacteria"/>
</dbReference>
<dbReference type="GO" id="GO:0006313">
    <property type="term" value="P:DNA transposition"/>
    <property type="evidence" value="ECO:0007669"/>
    <property type="project" value="UniProtKB-UniRule"/>
</dbReference>
<evidence type="ECO:0000256" key="4">
    <source>
        <dbReference type="ARBA" id="ARBA00023125"/>
    </source>
</evidence>
<reference evidence="9" key="1">
    <citation type="submission" date="2009-12" db="EMBL/GenBank/DDBJ databases">
        <title>Complete sequence of Treponema primitia strain ZAS-2.</title>
        <authorList>
            <person name="Tetu S.G."/>
            <person name="Matson E."/>
            <person name="Ren Q."/>
            <person name="Seshadri R."/>
            <person name="Elbourne L."/>
            <person name="Hassan K.A."/>
            <person name="Durkin A."/>
            <person name="Radune D."/>
            <person name="Mohamoud Y."/>
            <person name="Shay R."/>
            <person name="Jin S."/>
            <person name="Zhang X."/>
            <person name="Lucey K."/>
            <person name="Ballor N.R."/>
            <person name="Ottesen E."/>
            <person name="Rosenthal R."/>
            <person name="Allen A."/>
            <person name="Leadbetter J.R."/>
            <person name="Paulsen I.T."/>
        </authorList>
    </citation>
    <scope>NUCLEOTIDE SEQUENCE [LARGE SCALE GENOMIC DNA]</scope>
    <source>
        <strain evidence="9">ATCC BAA-887 / DSM 12427 / ZAS-2</strain>
    </source>
</reference>
<dbReference type="InterPro" id="IPR001207">
    <property type="entry name" value="Transposase_mutator"/>
</dbReference>
<keyword evidence="5 6" id="KW-0233">DNA recombination</keyword>
<dbReference type="NCBIfam" id="NF033543">
    <property type="entry name" value="transpos_IS256"/>
    <property type="match status" value="1"/>
</dbReference>
<sequence>MAFSKEVLDAILKDYHGPDDFYGPEGIMKQLTKALVERTMEASNLRFALTEHLGYEKNGQGEKQISNRRNGKNTKELRTDNGPMPVEVPRDREGTFEPQIVPKHQREFRGFDDKILSMYALGLTTRQIQDHLKDIYAVDVSPELISRVTDEVKELAAEWRGRALEPFYPVVFLDALRVNIRDGATVVKKSVYLALAIRLDGHKELLGLWIEQNEGAKFWMGIMNELKNRGVQDILFAAVDGLTGFPDAIAAVFPKTEVQLCIVHMVRNSVRFVPYKDRKAVTAALKTIYLAPSAELAAEALEEFSKVWDKKYPMISKSWRSRWNEVIPFFKFSPEIRKAVYTTNAIESVNYTIQKIIKHRQSFPNDEAAVKLIFMGLKNISRKWTMPIRDWGAALNQFAIIYGEDRVPL</sequence>
<comment type="function">
    <text evidence="1 6">Required for the transposition of the insertion element.</text>
</comment>
<keyword evidence="9" id="KW-1185">Reference proteome</keyword>
<name>F5YJ28_TREPZ</name>
<keyword evidence="4 6" id="KW-0238">DNA-binding</keyword>
<dbReference type="PANTHER" id="PTHR33217:SF5">
    <property type="entry name" value="MUTATOR FAMILY TRANSPOSASE"/>
    <property type="match status" value="1"/>
</dbReference>
<dbReference type="HOGENOM" id="CLU_036805_2_0_12"/>
<evidence type="ECO:0000256" key="6">
    <source>
        <dbReference type="RuleBase" id="RU365089"/>
    </source>
</evidence>
<protein>
    <recommendedName>
        <fullName evidence="6">Mutator family transposase</fullName>
    </recommendedName>
</protein>
<keyword evidence="6" id="KW-0814">Transposable element</keyword>
<dbReference type="GO" id="GO:0003677">
    <property type="term" value="F:DNA binding"/>
    <property type="evidence" value="ECO:0007669"/>
    <property type="project" value="UniProtKB-UniRule"/>
</dbReference>
<dbReference type="AlphaFoldDB" id="F5YJ28"/>
<dbReference type="PANTHER" id="PTHR33217">
    <property type="entry name" value="TRANSPOSASE FOR INSERTION SEQUENCE ELEMENT IS1081"/>
    <property type="match status" value="1"/>
</dbReference>
<evidence type="ECO:0000256" key="7">
    <source>
        <dbReference type="SAM" id="MobiDB-lite"/>
    </source>
</evidence>
<evidence type="ECO:0000256" key="1">
    <source>
        <dbReference type="ARBA" id="ARBA00002190"/>
    </source>
</evidence>
<evidence type="ECO:0000256" key="5">
    <source>
        <dbReference type="ARBA" id="ARBA00023172"/>
    </source>
</evidence>
<feature type="region of interest" description="Disordered" evidence="7">
    <location>
        <begin position="58"/>
        <end position="91"/>
    </location>
</feature>
<dbReference type="Pfam" id="PF00872">
    <property type="entry name" value="Transposase_mut"/>
    <property type="match status" value="1"/>
</dbReference>
<dbReference type="KEGG" id="tpi:TREPR_2176"/>
<evidence type="ECO:0000256" key="2">
    <source>
        <dbReference type="ARBA" id="ARBA00010961"/>
    </source>
</evidence>
<dbReference type="EMBL" id="CP001843">
    <property type="protein sequence ID" value="AEF84688.1"/>
    <property type="molecule type" value="Genomic_DNA"/>
</dbReference>
<organism evidence="8 9">
    <name type="scientific">Treponema primitia (strain ATCC BAA-887 / DSM 12427 / ZAS-2)</name>
    <dbReference type="NCBI Taxonomy" id="545694"/>
    <lineage>
        <taxon>Bacteria</taxon>
        <taxon>Pseudomonadati</taxon>
        <taxon>Spirochaetota</taxon>
        <taxon>Spirochaetia</taxon>
        <taxon>Spirochaetales</taxon>
        <taxon>Treponemataceae</taxon>
        <taxon>Treponema</taxon>
    </lineage>
</organism>
<dbReference type="PROSITE" id="PS01007">
    <property type="entry name" value="TRANSPOSASE_MUTATOR"/>
    <property type="match status" value="1"/>
</dbReference>
<accession>F5YJ28</accession>
<evidence type="ECO:0000256" key="3">
    <source>
        <dbReference type="ARBA" id="ARBA00022578"/>
    </source>
</evidence>
<gene>
    <name evidence="8" type="ordered locus">TREPR_2176</name>
</gene>
<proteinExistence type="inferred from homology"/>
<dbReference type="OrthoDB" id="355828at2"/>
<comment type="similarity">
    <text evidence="2 6">Belongs to the transposase mutator family.</text>
</comment>
<keyword evidence="3 6" id="KW-0815">Transposition</keyword>
<dbReference type="GO" id="GO:0004803">
    <property type="term" value="F:transposase activity"/>
    <property type="evidence" value="ECO:0007669"/>
    <property type="project" value="UniProtKB-UniRule"/>
</dbReference>
<dbReference type="RefSeq" id="WP_015708009.1">
    <property type="nucleotide sequence ID" value="NC_015578.1"/>
</dbReference>
<evidence type="ECO:0000313" key="8">
    <source>
        <dbReference type="EMBL" id="AEF84688.1"/>
    </source>
</evidence>